<dbReference type="HOGENOM" id="CLU_2210882_0_0_1"/>
<evidence type="ECO:0000313" key="1">
    <source>
        <dbReference type="EMBL" id="EPS31040.1"/>
    </source>
</evidence>
<name>S7ZK80_PENO1</name>
<evidence type="ECO:0000313" key="2">
    <source>
        <dbReference type="Proteomes" id="UP000019376"/>
    </source>
</evidence>
<sequence>MRSGGIHERAAYMSDGSPFVRIRRFSNSFCSLKPLPGGKGSIAHGFVLVSNLGTLLSLQTLRSRDGESAFNRIYYQGGERTMLERCVLLRPLLLARLRDLLNTVGFP</sequence>
<organism evidence="1 2">
    <name type="scientific">Penicillium oxalicum (strain 114-2 / CGMCC 5302)</name>
    <name type="common">Penicillium decumbens</name>
    <dbReference type="NCBI Taxonomy" id="933388"/>
    <lineage>
        <taxon>Eukaryota</taxon>
        <taxon>Fungi</taxon>
        <taxon>Dikarya</taxon>
        <taxon>Ascomycota</taxon>
        <taxon>Pezizomycotina</taxon>
        <taxon>Eurotiomycetes</taxon>
        <taxon>Eurotiomycetidae</taxon>
        <taxon>Eurotiales</taxon>
        <taxon>Aspergillaceae</taxon>
        <taxon>Penicillium</taxon>
    </lineage>
</organism>
<keyword evidence="2" id="KW-1185">Reference proteome</keyword>
<dbReference type="Proteomes" id="UP000019376">
    <property type="component" value="Unassembled WGS sequence"/>
</dbReference>
<accession>S7ZK80</accession>
<dbReference type="EMBL" id="KB644412">
    <property type="protein sequence ID" value="EPS31040.1"/>
    <property type="molecule type" value="Genomic_DNA"/>
</dbReference>
<protein>
    <submittedName>
        <fullName evidence="1">Uncharacterized protein</fullName>
    </submittedName>
</protein>
<gene>
    <name evidence="1" type="ORF">PDE_05994</name>
</gene>
<dbReference type="AlphaFoldDB" id="S7ZK80"/>
<proteinExistence type="predicted"/>
<reference evidence="1 2" key="1">
    <citation type="journal article" date="2013" name="PLoS ONE">
        <title>Genomic and secretomic analyses reveal unique features of the lignocellulolytic enzyme system of Penicillium decumbens.</title>
        <authorList>
            <person name="Liu G."/>
            <person name="Zhang L."/>
            <person name="Wei X."/>
            <person name="Zou G."/>
            <person name="Qin Y."/>
            <person name="Ma L."/>
            <person name="Li J."/>
            <person name="Zheng H."/>
            <person name="Wang S."/>
            <person name="Wang C."/>
            <person name="Xun L."/>
            <person name="Zhao G.-P."/>
            <person name="Zhou Z."/>
            <person name="Qu Y."/>
        </authorList>
    </citation>
    <scope>NUCLEOTIDE SEQUENCE [LARGE SCALE GENOMIC DNA]</scope>
    <source>
        <strain evidence="2">114-2 / CGMCC 5302</strain>
    </source>
</reference>